<evidence type="ECO:0000313" key="4">
    <source>
        <dbReference type="Proteomes" id="UP001153292"/>
    </source>
</evidence>
<dbReference type="Pfam" id="PF24138">
    <property type="entry name" value="TPR_TNPO3_IPO13_2nd"/>
    <property type="match status" value="1"/>
</dbReference>
<protein>
    <recommendedName>
        <fullName evidence="2">Exportin-1/Importin-beta-like domain-containing protein</fullName>
    </recommendedName>
</protein>
<dbReference type="Pfam" id="PF24139">
    <property type="entry name" value="TPR_TNPO3_IPO13_4th"/>
    <property type="match status" value="1"/>
</dbReference>
<dbReference type="SUPFAM" id="SSF48371">
    <property type="entry name" value="ARM repeat"/>
    <property type="match status" value="1"/>
</dbReference>
<dbReference type="Gene3D" id="1.25.10.10">
    <property type="entry name" value="Leucine-rich Repeat Variant"/>
    <property type="match status" value="1"/>
</dbReference>
<proteinExistence type="predicted"/>
<dbReference type="InterPro" id="IPR016024">
    <property type="entry name" value="ARM-type_fold"/>
</dbReference>
<keyword evidence="4" id="KW-1185">Reference proteome</keyword>
<dbReference type="PANTHER" id="PTHR12363">
    <property type="entry name" value="TRANSPORTIN 3 AND IMPORTIN 13"/>
    <property type="match status" value="1"/>
</dbReference>
<dbReference type="EMBL" id="OU963900">
    <property type="protein sequence ID" value="CAH0406771.1"/>
    <property type="molecule type" value="Genomic_DNA"/>
</dbReference>
<feature type="compositionally biased region" description="Low complexity" evidence="1">
    <location>
        <begin position="964"/>
        <end position="978"/>
    </location>
</feature>
<dbReference type="InterPro" id="IPR057941">
    <property type="entry name" value="TPR_TNPO3_IPO13_2nd"/>
</dbReference>
<name>A0ABN8BF27_CHISP</name>
<evidence type="ECO:0000259" key="2">
    <source>
        <dbReference type="Pfam" id="PF08389"/>
    </source>
</evidence>
<feature type="domain" description="Exportin-1/Importin-beta-like" evidence="2">
    <location>
        <begin position="102"/>
        <end position="245"/>
    </location>
</feature>
<feature type="region of interest" description="Disordered" evidence="1">
    <location>
        <begin position="928"/>
        <end position="1009"/>
    </location>
</feature>
<sequence length="1009" mass="110968">MDTPNMDTVYQAISALYDNPNASEKEKASLWLGDMQKSIHSWKIADDLLQQKKDIHSCYFAAQTMRSKVQHNLSELPSEALISLRDSLVAHLERTSPDTSAAILTQLSLALADLALQMPSWQNCITDLITSFSNKNDYALLEILTVLPQEIDSSNLKLGENRREEVKQELRASVHIVNLFLKGSIVNSQNTHVALKVIKCLTSWIQVRAINMQEIPENDVVGLSLQVLRDHSSINMLHDAACDCICSLLHCLEDNNNCEDVEKLLFESVSALEESYHMAVAHEEEEKAANYARVFTELAESFLSKIVNAAANGSTHFAMRSLELALVCVGHHDYEVAEITFNLWYKLSDEVYQRDYQPLTDAFKPHIERLIEALARHCQCEPDQAQLPDEGEEFFEFRVKVMGLIKDVVFVVGSSFVFRQMFATLHADISWEQTEAALFVMQAVAKNILPEEYEYVPKVVEAILSMPENSHPAVRKTCILLLGELCEWIEQHTEALEPSLGCLITALNDEQLAYAAALSLQNICKACRSHAHVHAGVLLQASRAAARLPLPAAAALARALAAALGPLPPAQLSVAMREAVGIHLATLSELVKCDREPVRGTEWDPVSGLDKLAALFRDVGVESAGAPHPCLPALADAWPVLRDVMHKYAADSRVMERSCRALRFAIRCTGKHASGLLQPLAQTLATLYEARAHSCLLYLGSVLLDELASTPECVPDLIAMLQALMPKAFQLLQQPNGLQDNPDTVDDLFRLCIRFLQRIPLDFLSCGALDAVVECARLASKLDHREANSSVMKFLYDLGSAANNVRGKEEVKKLASEALQRHGEELTYALLEACVLHLHAYMIAEVADAMLELVVYQRREHQDWLQGALRRLPRPPSPRARAAPTPHQAAAFHHAAGRYLCVCPAPAPAPAPAPGLAAGGAAAPAAPALAPRPRRAHAAPGRCVPSRGRQVPVCVSSPSPSPSPSTRTGCRGRCGACRARPRPAPAPRPRRTRPLRSITRPAEQRKAKS</sequence>
<dbReference type="InterPro" id="IPR057942">
    <property type="entry name" value="TPR_TNPO3_IPO13_3rd"/>
</dbReference>
<gene>
    <name evidence="3" type="ORF">CHILSU_LOCUS10157</name>
</gene>
<dbReference type="InterPro" id="IPR013598">
    <property type="entry name" value="Exportin-1/Importin-b-like"/>
</dbReference>
<dbReference type="Pfam" id="PF24140">
    <property type="entry name" value="TPR_TNPO3_IPO13_3rd"/>
    <property type="match status" value="1"/>
</dbReference>
<dbReference type="PANTHER" id="PTHR12363:SF42">
    <property type="entry name" value="TRANSPORTIN-3"/>
    <property type="match status" value="1"/>
</dbReference>
<dbReference type="InterPro" id="IPR011989">
    <property type="entry name" value="ARM-like"/>
</dbReference>
<evidence type="ECO:0000256" key="1">
    <source>
        <dbReference type="SAM" id="MobiDB-lite"/>
    </source>
</evidence>
<dbReference type="Pfam" id="PF08389">
    <property type="entry name" value="Xpo1"/>
    <property type="match status" value="1"/>
</dbReference>
<reference evidence="3" key="1">
    <citation type="submission" date="2021-12" db="EMBL/GenBank/DDBJ databases">
        <authorList>
            <person name="King R."/>
        </authorList>
    </citation>
    <scope>NUCLEOTIDE SEQUENCE</scope>
</reference>
<accession>A0ABN8BF27</accession>
<organism evidence="3 4">
    <name type="scientific">Chilo suppressalis</name>
    <name type="common">Asiatic rice borer moth</name>
    <dbReference type="NCBI Taxonomy" id="168631"/>
    <lineage>
        <taxon>Eukaryota</taxon>
        <taxon>Metazoa</taxon>
        <taxon>Ecdysozoa</taxon>
        <taxon>Arthropoda</taxon>
        <taxon>Hexapoda</taxon>
        <taxon>Insecta</taxon>
        <taxon>Pterygota</taxon>
        <taxon>Neoptera</taxon>
        <taxon>Endopterygota</taxon>
        <taxon>Lepidoptera</taxon>
        <taxon>Glossata</taxon>
        <taxon>Ditrysia</taxon>
        <taxon>Pyraloidea</taxon>
        <taxon>Crambidae</taxon>
        <taxon>Crambinae</taxon>
        <taxon>Chilo</taxon>
    </lineage>
</organism>
<dbReference type="InterPro" id="IPR058537">
    <property type="entry name" value="TPR_TNPO3_IPO13_4th"/>
</dbReference>
<evidence type="ECO:0000313" key="3">
    <source>
        <dbReference type="EMBL" id="CAH0406771.1"/>
    </source>
</evidence>
<dbReference type="Proteomes" id="UP001153292">
    <property type="component" value="Chromosome 7"/>
</dbReference>
<dbReference type="InterPro" id="IPR051345">
    <property type="entry name" value="Importin_beta-like_NTR"/>
</dbReference>